<evidence type="ECO:0000259" key="4">
    <source>
        <dbReference type="Pfam" id="PF00205"/>
    </source>
</evidence>
<reference evidence="8" key="1">
    <citation type="journal article" date="2019" name="Int. J. Syst. Evol. Microbiol.">
        <title>The Global Catalogue of Microorganisms (GCM) 10K type strain sequencing project: providing services to taxonomists for standard genome sequencing and annotation.</title>
        <authorList>
            <consortium name="The Broad Institute Genomics Platform"/>
            <consortium name="The Broad Institute Genome Sequencing Center for Infectious Disease"/>
            <person name="Wu L."/>
            <person name="Ma J."/>
        </authorList>
    </citation>
    <scope>NUCLEOTIDE SEQUENCE [LARGE SCALE GENOMIC DNA]</scope>
    <source>
        <strain evidence="8">JCM 14326</strain>
    </source>
</reference>
<dbReference type="SUPFAM" id="SSF52467">
    <property type="entry name" value="DHS-like NAD/FAD-binding domain"/>
    <property type="match status" value="1"/>
</dbReference>
<evidence type="ECO:0000256" key="2">
    <source>
        <dbReference type="ARBA" id="ARBA00023052"/>
    </source>
</evidence>
<comment type="similarity">
    <text evidence="1 3">Belongs to the TPP enzyme family.</text>
</comment>
<dbReference type="EMBL" id="BAAANL010000005">
    <property type="protein sequence ID" value="GAA1866801.1"/>
    <property type="molecule type" value="Genomic_DNA"/>
</dbReference>
<comment type="caution">
    <text evidence="7">The sequence shown here is derived from an EMBL/GenBank/DDBJ whole genome shotgun (WGS) entry which is preliminary data.</text>
</comment>
<dbReference type="RefSeq" id="WP_344103555.1">
    <property type="nucleotide sequence ID" value="NZ_BAAANL010000005.1"/>
</dbReference>
<dbReference type="CDD" id="cd07035">
    <property type="entry name" value="TPP_PYR_POX_like"/>
    <property type="match status" value="1"/>
</dbReference>
<dbReference type="InterPro" id="IPR011766">
    <property type="entry name" value="TPP_enzyme_TPP-bd"/>
</dbReference>
<dbReference type="PANTHER" id="PTHR18968:SF13">
    <property type="entry name" value="ACETOLACTATE SYNTHASE CATALYTIC SUBUNIT, MITOCHONDRIAL"/>
    <property type="match status" value="1"/>
</dbReference>
<organism evidence="7 8">
    <name type="scientific">Myceligenerans crystallogenes</name>
    <dbReference type="NCBI Taxonomy" id="316335"/>
    <lineage>
        <taxon>Bacteria</taxon>
        <taxon>Bacillati</taxon>
        <taxon>Actinomycetota</taxon>
        <taxon>Actinomycetes</taxon>
        <taxon>Micrococcales</taxon>
        <taxon>Promicromonosporaceae</taxon>
        <taxon>Myceligenerans</taxon>
    </lineage>
</organism>
<dbReference type="CDD" id="cd00568">
    <property type="entry name" value="TPP_enzymes"/>
    <property type="match status" value="1"/>
</dbReference>
<feature type="domain" description="Thiamine pyrophosphate enzyme central" evidence="4">
    <location>
        <begin position="195"/>
        <end position="332"/>
    </location>
</feature>
<protein>
    <submittedName>
        <fullName evidence="7">Thiamine pyrophosphate-binding protein</fullName>
    </submittedName>
</protein>
<accession>A0ABP4ZT40</accession>
<evidence type="ECO:0000259" key="6">
    <source>
        <dbReference type="Pfam" id="PF02776"/>
    </source>
</evidence>
<dbReference type="InterPro" id="IPR045229">
    <property type="entry name" value="TPP_enz"/>
</dbReference>
<dbReference type="InterPro" id="IPR012001">
    <property type="entry name" value="Thiamin_PyroP_enz_TPP-bd_dom"/>
</dbReference>
<name>A0ABP4ZT40_9MICO</name>
<keyword evidence="2 3" id="KW-0786">Thiamine pyrophosphate</keyword>
<dbReference type="InterPro" id="IPR012000">
    <property type="entry name" value="Thiamin_PyroP_enz_cen_dom"/>
</dbReference>
<feature type="domain" description="Thiamine pyrophosphate enzyme N-terminal TPP-binding" evidence="6">
    <location>
        <begin position="3"/>
        <end position="115"/>
    </location>
</feature>
<dbReference type="Gene3D" id="3.40.50.970">
    <property type="match status" value="2"/>
</dbReference>
<evidence type="ECO:0000259" key="5">
    <source>
        <dbReference type="Pfam" id="PF02775"/>
    </source>
</evidence>
<evidence type="ECO:0000256" key="1">
    <source>
        <dbReference type="ARBA" id="ARBA00007812"/>
    </source>
</evidence>
<gene>
    <name evidence="7" type="ORF">GCM10009751_26220</name>
</gene>
<dbReference type="InterPro" id="IPR029035">
    <property type="entry name" value="DHS-like_NAD/FAD-binding_dom"/>
</dbReference>
<dbReference type="Pfam" id="PF00205">
    <property type="entry name" value="TPP_enzyme_M"/>
    <property type="match status" value="1"/>
</dbReference>
<evidence type="ECO:0000313" key="7">
    <source>
        <dbReference type="EMBL" id="GAA1866801.1"/>
    </source>
</evidence>
<dbReference type="PANTHER" id="PTHR18968">
    <property type="entry name" value="THIAMINE PYROPHOSPHATE ENZYMES"/>
    <property type="match status" value="1"/>
</dbReference>
<dbReference type="Pfam" id="PF02775">
    <property type="entry name" value="TPP_enzyme_C"/>
    <property type="match status" value="1"/>
</dbReference>
<keyword evidence="8" id="KW-1185">Reference proteome</keyword>
<proteinExistence type="inferred from homology"/>
<sequence length="573" mass="59635">MKSGAELLVDALAHQGVETIFGFPGDTSIAFYDVLGRTPAIRHVLARDERHAAFMADAHTRSTGRIGVCEASSGAGAVYLASGLGEARASSIPLLAITTDNSTRSAGTAPISEQDQELLFAACTKWHRLATSIDEIPGLVTEAFEAAVEGRPGPVALILPEDLLEATTSADPGTPVTGSAARTPGRRVAVSTAVIDDAAAQLVAAERPVILAGGGIHLSAAWQELEQFAHHCGVPVATSIHGKGAIGESHPLALGVVGSNGARDYANAGVAAADLVLFIGTRANATDTLSFTAPARTGTRILHIETDPARAGRNYPGSVALIGDARTVLEQLRAQIPEVSKGVRDRRIAEIAAARRDWVRQDSETGVSLPDGVLHPRDVIRVLADTFGQDVWVVADAGTPTPYLSCYWQAPGDGWRVIIPRGHGPMGFAIPASIGVGVGRAGDRVLCLTTENSVAMAVAEWETAARLGLPITYVVLDNTSMAWIKMIQHLYAGGRYFAVDPGPIDPVLLAEGMGVPGAKATSLDQLATLAKEAAVAAGPAVIHVAVPEHMDVPPPVPTWHAALTGQTAGRPIH</sequence>
<dbReference type="Proteomes" id="UP001501094">
    <property type="component" value="Unassembled WGS sequence"/>
</dbReference>
<dbReference type="Gene3D" id="3.40.50.1220">
    <property type="entry name" value="TPP-binding domain"/>
    <property type="match status" value="1"/>
</dbReference>
<dbReference type="InterPro" id="IPR029061">
    <property type="entry name" value="THDP-binding"/>
</dbReference>
<evidence type="ECO:0000256" key="3">
    <source>
        <dbReference type="RuleBase" id="RU362132"/>
    </source>
</evidence>
<feature type="domain" description="Thiamine pyrophosphate enzyme TPP-binding" evidence="5">
    <location>
        <begin position="397"/>
        <end position="544"/>
    </location>
</feature>
<dbReference type="SUPFAM" id="SSF52518">
    <property type="entry name" value="Thiamin diphosphate-binding fold (THDP-binding)"/>
    <property type="match status" value="2"/>
</dbReference>
<evidence type="ECO:0000313" key="8">
    <source>
        <dbReference type="Proteomes" id="UP001501094"/>
    </source>
</evidence>
<dbReference type="Pfam" id="PF02776">
    <property type="entry name" value="TPP_enzyme_N"/>
    <property type="match status" value="1"/>
</dbReference>